<reference evidence="2 3" key="1">
    <citation type="journal article" date="2016" name="Nat. Commun.">
        <title>Thousands of microbial genomes shed light on interconnected biogeochemical processes in an aquifer system.</title>
        <authorList>
            <person name="Anantharaman K."/>
            <person name="Brown C.T."/>
            <person name="Hug L.A."/>
            <person name="Sharon I."/>
            <person name="Castelle C.J."/>
            <person name="Probst A.J."/>
            <person name="Thomas B.C."/>
            <person name="Singh A."/>
            <person name="Wilkins M.J."/>
            <person name="Karaoz U."/>
            <person name="Brodie E.L."/>
            <person name="Williams K.H."/>
            <person name="Hubbard S.S."/>
            <person name="Banfield J.F."/>
        </authorList>
    </citation>
    <scope>NUCLEOTIDE SEQUENCE [LARGE SCALE GENOMIC DNA]</scope>
</reference>
<dbReference type="GO" id="GO:0005737">
    <property type="term" value="C:cytoplasm"/>
    <property type="evidence" value="ECO:0007669"/>
    <property type="project" value="TreeGrafter"/>
</dbReference>
<evidence type="ECO:0000259" key="1">
    <source>
        <dbReference type="Pfam" id="PF01965"/>
    </source>
</evidence>
<feature type="domain" description="DJ-1/PfpI" evidence="1">
    <location>
        <begin position="5"/>
        <end position="167"/>
    </location>
</feature>
<evidence type="ECO:0000313" key="3">
    <source>
        <dbReference type="Proteomes" id="UP000178347"/>
    </source>
</evidence>
<sequence>MSKTLLFVIASDGYQPIEYGDAKKVLEAAGHQVVTVSDRGTIAIAKDGSNVNIDKILSNCDTTSGDALFFIGGSGALEHLDNEDSYKLLREWEKTDKSYGAICISPRILAKAGVLKNKKATGWDGDGELAKIFLDNGVEYIRQPVVVDGNAVTANGPSAAREWGEKIDEILQKY</sequence>
<dbReference type="STRING" id="1798692.A3G00_03845"/>
<dbReference type="PANTHER" id="PTHR48094:SF12">
    <property type="entry name" value="PARKINSON DISEASE PROTEIN 7 HOMOLOG"/>
    <property type="match status" value="1"/>
</dbReference>
<comment type="caution">
    <text evidence="2">The sequence shown here is derived from an EMBL/GenBank/DDBJ whole genome shotgun (WGS) entry which is preliminary data.</text>
</comment>
<dbReference type="Pfam" id="PF01965">
    <property type="entry name" value="DJ-1_PfpI"/>
    <property type="match status" value="1"/>
</dbReference>
<dbReference type="PANTHER" id="PTHR48094">
    <property type="entry name" value="PROTEIN/NUCLEIC ACID DEGLYCASE DJ-1-RELATED"/>
    <property type="match status" value="1"/>
</dbReference>
<proteinExistence type="predicted"/>
<organism evidence="2 3">
    <name type="scientific">Candidatus Magasanikbacteria bacterium RIFCSPLOWO2_12_FULL_43_12</name>
    <dbReference type="NCBI Taxonomy" id="1798692"/>
    <lineage>
        <taxon>Bacteria</taxon>
        <taxon>Candidatus Magasanikiibacteriota</taxon>
    </lineage>
</organism>
<dbReference type="InterPro" id="IPR050325">
    <property type="entry name" value="Prot/Nucl_acid_deglycase"/>
</dbReference>
<dbReference type="SUPFAM" id="SSF52317">
    <property type="entry name" value="Class I glutamine amidotransferase-like"/>
    <property type="match status" value="1"/>
</dbReference>
<dbReference type="InterPro" id="IPR002818">
    <property type="entry name" value="DJ-1/PfpI"/>
</dbReference>
<accession>A0A1F6MVF9</accession>
<evidence type="ECO:0000313" key="2">
    <source>
        <dbReference type="EMBL" id="OGH75602.1"/>
    </source>
</evidence>
<dbReference type="Gene3D" id="3.40.50.880">
    <property type="match status" value="1"/>
</dbReference>
<dbReference type="InterPro" id="IPR029062">
    <property type="entry name" value="Class_I_gatase-like"/>
</dbReference>
<dbReference type="Proteomes" id="UP000178347">
    <property type="component" value="Unassembled WGS sequence"/>
</dbReference>
<name>A0A1F6MVF9_9BACT</name>
<dbReference type="AlphaFoldDB" id="A0A1F6MVF9"/>
<gene>
    <name evidence="2" type="ORF">A3G00_03845</name>
</gene>
<dbReference type="EMBL" id="MFQN01000004">
    <property type="protein sequence ID" value="OGH75602.1"/>
    <property type="molecule type" value="Genomic_DNA"/>
</dbReference>
<protein>
    <recommendedName>
        <fullName evidence="1">DJ-1/PfpI domain-containing protein</fullName>
    </recommendedName>
</protein>